<dbReference type="InterPro" id="IPR020581">
    <property type="entry name" value="GDC_P"/>
</dbReference>
<dbReference type="FunFam" id="3.40.640.10:FF:000007">
    <property type="entry name" value="glycine dehydrogenase (Decarboxylating), mitochondrial"/>
    <property type="match status" value="1"/>
</dbReference>
<comment type="cofactor">
    <cofactor evidence="1 9">
        <name>pyridoxal 5'-phosphate</name>
        <dbReference type="ChEBI" id="CHEBI:597326"/>
    </cofactor>
</comment>
<feature type="domain" description="Glycine dehydrogenase C-terminal" evidence="11">
    <location>
        <begin position="772"/>
        <end position="893"/>
    </location>
</feature>
<evidence type="ECO:0000256" key="1">
    <source>
        <dbReference type="ARBA" id="ARBA00001933"/>
    </source>
</evidence>
<comment type="subunit">
    <text evidence="4">The glycine cleavage system is composed of four proteins: P, T, L and H.</text>
</comment>
<dbReference type="Pfam" id="PF02347">
    <property type="entry name" value="GDC-P"/>
    <property type="match status" value="2"/>
</dbReference>
<dbReference type="InterPro" id="IPR015422">
    <property type="entry name" value="PyrdxlP-dep_Trfase_small"/>
</dbReference>
<dbReference type="NCBIfam" id="NF003346">
    <property type="entry name" value="PRK04366.1"/>
    <property type="match status" value="1"/>
</dbReference>
<dbReference type="HAMAP" id="MF_00711">
    <property type="entry name" value="GcvP"/>
    <property type="match status" value="1"/>
</dbReference>
<dbReference type="RefSeq" id="WP_136000149.1">
    <property type="nucleotide sequence ID" value="NZ_SRYX01000063.1"/>
</dbReference>
<dbReference type="PANTHER" id="PTHR11773:SF1">
    <property type="entry name" value="GLYCINE DEHYDROGENASE (DECARBOXYLATING), MITOCHONDRIAL"/>
    <property type="match status" value="1"/>
</dbReference>
<evidence type="ECO:0000256" key="8">
    <source>
        <dbReference type="ARBA" id="ARBA00049026"/>
    </source>
</evidence>
<feature type="non-terminal residue" evidence="12">
    <location>
        <position position="964"/>
    </location>
</feature>
<comment type="catalytic activity">
    <reaction evidence="8">
        <text>N(6)-[(R)-lipoyl]-L-lysyl-[glycine-cleavage complex H protein] + glycine + H(+) = N(6)-[(R)-S(8)-aminomethyldihydrolipoyl]-L-lysyl-[glycine-cleavage complex H protein] + CO2</text>
        <dbReference type="Rhea" id="RHEA:24304"/>
        <dbReference type="Rhea" id="RHEA-COMP:10494"/>
        <dbReference type="Rhea" id="RHEA-COMP:10495"/>
        <dbReference type="ChEBI" id="CHEBI:15378"/>
        <dbReference type="ChEBI" id="CHEBI:16526"/>
        <dbReference type="ChEBI" id="CHEBI:57305"/>
        <dbReference type="ChEBI" id="CHEBI:83099"/>
        <dbReference type="ChEBI" id="CHEBI:83143"/>
        <dbReference type="EC" id="1.4.4.2"/>
    </reaction>
</comment>
<comment type="function">
    <text evidence="2">The glycine cleavage system catalyzes the degradation of glycine. The P protein binds the alpha-amino group of glycine through its pyridoxal phosphate cofactor; CO(2) is released and the remaining methylamine moiety is then transferred to the lipoamide cofactor of the H protein.</text>
</comment>
<dbReference type="InterPro" id="IPR015424">
    <property type="entry name" value="PyrdxlP-dep_Trfase"/>
</dbReference>
<dbReference type="GO" id="GO:0030170">
    <property type="term" value="F:pyridoxal phosphate binding"/>
    <property type="evidence" value="ECO:0007669"/>
    <property type="project" value="TreeGrafter"/>
</dbReference>
<dbReference type="CDD" id="cd00613">
    <property type="entry name" value="GDC-P"/>
    <property type="match status" value="2"/>
</dbReference>
<evidence type="ECO:0000256" key="4">
    <source>
        <dbReference type="ARBA" id="ARBA00011690"/>
    </source>
</evidence>
<evidence type="ECO:0000256" key="9">
    <source>
        <dbReference type="PIRSR" id="PIRSR603437-50"/>
    </source>
</evidence>
<dbReference type="GO" id="GO:0005960">
    <property type="term" value="C:glycine cleavage complex"/>
    <property type="evidence" value="ECO:0007669"/>
    <property type="project" value="TreeGrafter"/>
</dbReference>
<dbReference type="NCBIfam" id="TIGR00461">
    <property type="entry name" value="gcvP"/>
    <property type="match status" value="1"/>
</dbReference>
<sequence>MKTDLLASRHIGINEQDTALMLRKIGVNSLDELIDKTIPANIRLKEPLALTSPLTEYEFGKHIVELATKNKLYTTYIGLGWYNTITPAVIQRNIFENPVWYTSYTPYQTEVSQGRLEALMNFQTAVCDLTAMPLANCSLLDEATAAAEAVSMMYAIRSRAQQKANTNVVFVDENIFPQTLAVMTTRAVPQGIELRVGKYKDFQPSPEVFACVLQYPNSNGNVEDYSEFTEKAHAADCKVAVAADILSLSLLTPPGEWGADIVFGTTQRLGTPMFYGGPSAAFFATKDEYKRNMPGRIIGWSKDKYGKLCYRMALQTREQHIKREKATSNICTAQALLATMAGFYAVYHGQEGITTIASRIHSITVFLEKQLKKCGYTQVNAQYFDTLRFELPEHVSAQQIRTIALSKEVNLRYYENGDVGFSIDETTDVAAANVLLSIFAIAAGKDYQKIDDIPEKSNIDKALKRTTPFLTHEVFSKYHTETEMMRYIKRLDRKDISLAQSMISLGSCTMKLNAAAEMLPLSRPEFMGMHPLVPEDQAEGYRELIKNLSEDLKVITGFAGVSLQPNSGAAGEYAGLRVIRAYLESIGQGHRNKVLIPASAHGTNPASAIQAGFMTVTCACDEQGNVDMDDLRAKAEENKDGLAALMITYPSTHGIFETEIKEICDIIHSCGAQVYMDGANMNAQVGLTNPGFIGADVCHLNLHKTFASPHGGGGPGVGPICVAEHLVPFLPGHGIFGNSQNQVSAAPFGSAGILPITYGYIRMMGAEGLTQATKIAILNANYLAACLKDTYGIVYRGANGFVGHEMILECRKVHEEAGISENDIAKRLMDYGYHAPTLSFPVHGTLMIEPTESESLAELDNFVDVMLNIWKEIQEVKNGEADKDDNVLINAPHPEYEIVGDRWEHSYTREKAAYPIESVRDNKFWTNVARVDNTLGDRKLLPTRYGVTILFSALTRIATQRIFA</sequence>
<gene>
    <name evidence="12" type="primary">gcvP</name>
    <name evidence="12" type="ORF">E5353_14360</name>
</gene>
<evidence type="ECO:0000259" key="11">
    <source>
        <dbReference type="Pfam" id="PF21478"/>
    </source>
</evidence>
<dbReference type="GO" id="GO:0004375">
    <property type="term" value="F:glycine dehydrogenase (decarboxylating) activity"/>
    <property type="evidence" value="ECO:0007669"/>
    <property type="project" value="UniProtKB-EC"/>
</dbReference>
<comment type="similarity">
    <text evidence="3">Belongs to the GcvP family.</text>
</comment>
<dbReference type="Gene3D" id="3.90.1150.10">
    <property type="entry name" value="Aspartate Aminotransferase, domain 1"/>
    <property type="match status" value="2"/>
</dbReference>
<dbReference type="Proteomes" id="UP000309566">
    <property type="component" value="Unassembled WGS sequence"/>
</dbReference>
<evidence type="ECO:0000256" key="3">
    <source>
        <dbReference type="ARBA" id="ARBA00010756"/>
    </source>
</evidence>
<evidence type="ECO:0000256" key="7">
    <source>
        <dbReference type="ARBA" id="ARBA00023002"/>
    </source>
</evidence>
<keyword evidence="7 12" id="KW-0560">Oxidoreductase</keyword>
<feature type="domain" description="Glycine cleavage system P-protein N-terminal" evidence="10">
    <location>
        <begin position="9"/>
        <end position="439"/>
    </location>
</feature>
<dbReference type="InterPro" id="IPR049316">
    <property type="entry name" value="GDC-P_C"/>
</dbReference>
<feature type="modified residue" description="N6-(pyridoxal phosphate)lysine" evidence="9">
    <location>
        <position position="704"/>
    </location>
</feature>
<dbReference type="InterPro" id="IPR015421">
    <property type="entry name" value="PyrdxlP-dep_Trfase_major"/>
</dbReference>
<keyword evidence="6 9" id="KW-0663">Pyridoxal phosphate</keyword>
<dbReference type="AlphaFoldDB" id="A0A4S2CPS7"/>
<accession>A0A4S2CPS7</accession>
<protein>
    <recommendedName>
        <fullName evidence="5">glycine dehydrogenase (aminomethyl-transferring)</fullName>
        <ecNumber evidence="5">1.4.4.2</ecNumber>
    </recommendedName>
</protein>
<evidence type="ECO:0000256" key="2">
    <source>
        <dbReference type="ARBA" id="ARBA00003788"/>
    </source>
</evidence>
<evidence type="ECO:0000256" key="5">
    <source>
        <dbReference type="ARBA" id="ARBA00012134"/>
    </source>
</evidence>
<dbReference type="GO" id="GO:0016594">
    <property type="term" value="F:glycine binding"/>
    <property type="evidence" value="ECO:0007669"/>
    <property type="project" value="TreeGrafter"/>
</dbReference>
<evidence type="ECO:0000256" key="6">
    <source>
        <dbReference type="ARBA" id="ARBA00022898"/>
    </source>
</evidence>
<dbReference type="GO" id="GO:0005829">
    <property type="term" value="C:cytosol"/>
    <property type="evidence" value="ECO:0007669"/>
    <property type="project" value="TreeGrafter"/>
</dbReference>
<evidence type="ECO:0000313" key="12">
    <source>
        <dbReference type="EMBL" id="TGY30718.1"/>
    </source>
</evidence>
<proteinExistence type="inferred from homology"/>
<feature type="domain" description="Glycine cleavage system P-protein N-terminal" evidence="10">
    <location>
        <begin position="450"/>
        <end position="740"/>
    </location>
</feature>
<organism evidence="12 13">
    <name type="scientific">Bacteroides caecimuris</name>
    <dbReference type="NCBI Taxonomy" id="1796613"/>
    <lineage>
        <taxon>Bacteria</taxon>
        <taxon>Pseudomonadati</taxon>
        <taxon>Bacteroidota</taxon>
        <taxon>Bacteroidia</taxon>
        <taxon>Bacteroidales</taxon>
        <taxon>Bacteroidaceae</taxon>
        <taxon>Bacteroides</taxon>
    </lineage>
</organism>
<comment type="caution">
    <text evidence="12">The sequence shown here is derived from an EMBL/GenBank/DDBJ whole genome shotgun (WGS) entry which is preliminary data.</text>
</comment>
<dbReference type="SUPFAM" id="SSF53383">
    <property type="entry name" value="PLP-dependent transferases"/>
    <property type="match status" value="2"/>
</dbReference>
<dbReference type="PANTHER" id="PTHR11773">
    <property type="entry name" value="GLYCINE DEHYDROGENASE, DECARBOXYLATING"/>
    <property type="match status" value="1"/>
</dbReference>
<name>A0A4S2CPS7_9BACE</name>
<reference evidence="12 13" key="1">
    <citation type="submission" date="2019-04" db="EMBL/GenBank/DDBJ databases">
        <title>Microbes associate with the intestines of laboratory mice.</title>
        <authorList>
            <person name="Navarre W."/>
            <person name="Wong E."/>
            <person name="Huang K."/>
            <person name="Tropini C."/>
            <person name="Ng K."/>
            <person name="Yu B."/>
        </authorList>
    </citation>
    <scope>NUCLEOTIDE SEQUENCE [LARGE SCALE GENOMIC DNA]</scope>
    <source>
        <strain evidence="12 13">NM63_1-25</strain>
    </source>
</reference>
<dbReference type="Gene3D" id="3.40.640.10">
    <property type="entry name" value="Type I PLP-dependent aspartate aminotransferase-like (Major domain)"/>
    <property type="match status" value="2"/>
</dbReference>
<dbReference type="Pfam" id="PF21478">
    <property type="entry name" value="GcvP2_C"/>
    <property type="match status" value="1"/>
</dbReference>
<evidence type="ECO:0000313" key="13">
    <source>
        <dbReference type="Proteomes" id="UP000309566"/>
    </source>
</evidence>
<dbReference type="GO" id="GO:0019464">
    <property type="term" value="P:glycine decarboxylation via glycine cleavage system"/>
    <property type="evidence" value="ECO:0007669"/>
    <property type="project" value="TreeGrafter"/>
</dbReference>
<dbReference type="EC" id="1.4.4.2" evidence="5"/>
<dbReference type="EMBL" id="SRYX01000063">
    <property type="protein sequence ID" value="TGY30718.1"/>
    <property type="molecule type" value="Genomic_DNA"/>
</dbReference>
<dbReference type="InterPro" id="IPR049315">
    <property type="entry name" value="GDC-P_N"/>
</dbReference>
<evidence type="ECO:0000259" key="10">
    <source>
        <dbReference type="Pfam" id="PF02347"/>
    </source>
</evidence>
<dbReference type="InterPro" id="IPR003437">
    <property type="entry name" value="GcvP"/>
</dbReference>